<keyword evidence="2" id="KW-0808">Transferase</keyword>
<proteinExistence type="inferred from homology"/>
<dbReference type="InterPro" id="IPR050571">
    <property type="entry name" value="Class-IV_PLP-Dep_Aminotrnsfr"/>
</dbReference>
<evidence type="ECO:0000256" key="1">
    <source>
        <dbReference type="ARBA" id="ARBA00009320"/>
    </source>
</evidence>
<dbReference type="Gene3D" id="3.30.470.10">
    <property type="match status" value="1"/>
</dbReference>
<sequence length="261" mass="28112">MELNGRPVSTGELAGLALQGYGHFTTMLVTDLRVRGLRLHTERLARDCATLFGTELDIPRVRELARRAARAHPSPSVVRVTVYDPSLDLAHPAARPLPQILISTRPAPTPSSEPIRLGTRPYARDAPTIKSTGLFGEIRQRRAAQSDGFDDALFMGVDGRISEGPTWNIGFLDDSGLVWPQAPCLPGVTMRLVEQAAETLGIPASTRPLTAVTATRMSGAFITNAASGVRPVTAIDGVQLPRAGYLDALVKAYEEIRGELL</sequence>
<reference evidence="2 3" key="1">
    <citation type="journal article" date="2019" name="Nat. Commun.">
        <title>The antimicrobial potential of Streptomyces from insect microbiomes.</title>
        <authorList>
            <person name="Chevrette M.G."/>
            <person name="Carlson C.M."/>
            <person name="Ortega H.E."/>
            <person name="Thomas C."/>
            <person name="Ananiev G.E."/>
            <person name="Barns K.J."/>
            <person name="Book A.J."/>
            <person name="Cagnazzo J."/>
            <person name="Carlos C."/>
            <person name="Flanigan W."/>
            <person name="Grubbs K.J."/>
            <person name="Horn H.A."/>
            <person name="Hoffmann F.M."/>
            <person name="Klassen J.L."/>
            <person name="Knack J.J."/>
            <person name="Lewin G.R."/>
            <person name="McDonald B.R."/>
            <person name="Muller L."/>
            <person name="Melo W.G.P."/>
            <person name="Pinto-Tomas A.A."/>
            <person name="Schmitz A."/>
            <person name="Wendt-Pienkowski E."/>
            <person name="Wildman S."/>
            <person name="Zhao M."/>
            <person name="Zhang F."/>
            <person name="Bugni T.S."/>
            <person name="Andes D.R."/>
            <person name="Pupo M.T."/>
            <person name="Currie C.R."/>
        </authorList>
    </citation>
    <scope>NUCLEOTIDE SEQUENCE [LARGE SCALE GENOMIC DNA]</scope>
    <source>
        <strain evidence="2 3">SID5840</strain>
    </source>
</reference>
<dbReference type="NCBIfam" id="NF006734">
    <property type="entry name" value="PRK09266.1"/>
    <property type="match status" value="1"/>
</dbReference>
<dbReference type="Proteomes" id="UP000467124">
    <property type="component" value="Unassembled WGS sequence"/>
</dbReference>
<comment type="caution">
    <text evidence="2">The sequence shown here is derived from an EMBL/GenBank/DDBJ whole genome shotgun (WGS) entry which is preliminary data.</text>
</comment>
<dbReference type="InterPro" id="IPR001544">
    <property type="entry name" value="Aminotrans_IV"/>
</dbReference>
<dbReference type="GO" id="GO:0008153">
    <property type="term" value="P:4-aminobenzoate biosynthetic process"/>
    <property type="evidence" value="ECO:0007669"/>
    <property type="project" value="TreeGrafter"/>
</dbReference>
<dbReference type="PANTHER" id="PTHR42743:SF2">
    <property type="entry name" value="AMINODEOXYCHORISMATE LYASE"/>
    <property type="match status" value="1"/>
</dbReference>
<organism evidence="2 3">
    <name type="scientific">Nocardiopsis alba</name>
    <dbReference type="NCBI Taxonomy" id="53437"/>
    <lineage>
        <taxon>Bacteria</taxon>
        <taxon>Bacillati</taxon>
        <taxon>Actinomycetota</taxon>
        <taxon>Actinomycetes</taxon>
        <taxon>Streptosporangiales</taxon>
        <taxon>Nocardiopsidaceae</taxon>
        <taxon>Nocardiopsis</taxon>
    </lineage>
</organism>
<name>A0A7K2IPC5_9ACTN</name>
<dbReference type="GO" id="GO:0008483">
    <property type="term" value="F:transaminase activity"/>
    <property type="evidence" value="ECO:0007669"/>
    <property type="project" value="UniProtKB-KW"/>
</dbReference>
<dbReference type="GO" id="GO:0005829">
    <property type="term" value="C:cytosol"/>
    <property type="evidence" value="ECO:0007669"/>
    <property type="project" value="TreeGrafter"/>
</dbReference>
<dbReference type="EMBL" id="WWHY01000001">
    <property type="protein sequence ID" value="MYR31783.1"/>
    <property type="molecule type" value="Genomic_DNA"/>
</dbReference>
<comment type="similarity">
    <text evidence="1">Belongs to the class-IV pyridoxal-phosphate-dependent aminotransferase family.</text>
</comment>
<protein>
    <submittedName>
        <fullName evidence="2">Aminotransferase IV</fullName>
    </submittedName>
</protein>
<dbReference type="SUPFAM" id="SSF56752">
    <property type="entry name" value="D-aminoacid aminotransferase-like PLP-dependent enzymes"/>
    <property type="match status" value="1"/>
</dbReference>
<evidence type="ECO:0000313" key="3">
    <source>
        <dbReference type="Proteomes" id="UP000467124"/>
    </source>
</evidence>
<accession>A0A7K2IPC5</accession>
<keyword evidence="2" id="KW-0032">Aminotransferase</keyword>
<gene>
    <name evidence="2" type="ORF">GTW20_05720</name>
</gene>
<evidence type="ECO:0000313" key="2">
    <source>
        <dbReference type="EMBL" id="MYR31783.1"/>
    </source>
</evidence>
<dbReference type="AlphaFoldDB" id="A0A7K2IPC5"/>
<dbReference type="GeneID" id="91393636"/>
<dbReference type="PANTHER" id="PTHR42743">
    <property type="entry name" value="AMINO-ACID AMINOTRANSFERASE"/>
    <property type="match status" value="1"/>
</dbReference>
<dbReference type="InterPro" id="IPR043132">
    <property type="entry name" value="BCAT-like_C"/>
</dbReference>
<dbReference type="Pfam" id="PF01063">
    <property type="entry name" value="Aminotran_4"/>
    <property type="match status" value="1"/>
</dbReference>
<dbReference type="InterPro" id="IPR043131">
    <property type="entry name" value="BCAT-like_N"/>
</dbReference>
<dbReference type="Gene3D" id="3.20.10.10">
    <property type="entry name" value="D-amino Acid Aminotransferase, subunit A, domain 2"/>
    <property type="match status" value="1"/>
</dbReference>
<dbReference type="GO" id="GO:0008696">
    <property type="term" value="F:4-amino-4-deoxychorismate lyase activity"/>
    <property type="evidence" value="ECO:0007669"/>
    <property type="project" value="TreeGrafter"/>
</dbReference>
<dbReference type="InterPro" id="IPR036038">
    <property type="entry name" value="Aminotransferase-like"/>
</dbReference>
<dbReference type="RefSeq" id="WP_042285069.1">
    <property type="nucleotide sequence ID" value="NZ_BAZE01000013.1"/>
</dbReference>